<keyword evidence="5" id="KW-1185">Reference proteome</keyword>
<evidence type="ECO:0000259" key="2">
    <source>
        <dbReference type="Pfam" id="PF06159"/>
    </source>
</evidence>
<protein>
    <submittedName>
        <fullName evidence="4">Uncharacterized protein</fullName>
    </submittedName>
</protein>
<feature type="domain" description="Trafficking protein particle complex subunit 13 C-terminal" evidence="3">
    <location>
        <begin position="209"/>
        <end position="289"/>
    </location>
</feature>
<dbReference type="InterPro" id="IPR055427">
    <property type="entry name" value="TRAPPC13_N"/>
</dbReference>
<accession>A0AA36JRJ9</accession>
<evidence type="ECO:0000313" key="5">
    <source>
        <dbReference type="Proteomes" id="UP001178507"/>
    </source>
</evidence>
<dbReference type="EMBL" id="CAUJNA010003818">
    <property type="protein sequence ID" value="CAJ1410475.1"/>
    <property type="molecule type" value="Genomic_DNA"/>
</dbReference>
<comment type="caution">
    <text evidence="4">The sequence shown here is derived from an EMBL/GenBank/DDBJ whole genome shotgun (WGS) entry which is preliminary data.</text>
</comment>
<reference evidence="4" key="1">
    <citation type="submission" date="2023-08" db="EMBL/GenBank/DDBJ databases">
        <authorList>
            <person name="Chen Y."/>
            <person name="Shah S."/>
            <person name="Dougan E. K."/>
            <person name="Thang M."/>
            <person name="Chan C."/>
        </authorList>
    </citation>
    <scope>NUCLEOTIDE SEQUENCE</scope>
</reference>
<dbReference type="GO" id="GO:1990072">
    <property type="term" value="C:TRAPPIII protein complex"/>
    <property type="evidence" value="ECO:0007669"/>
    <property type="project" value="TreeGrafter"/>
</dbReference>
<dbReference type="Pfam" id="PF06159">
    <property type="entry name" value="TRAPPC13_N"/>
    <property type="match status" value="1"/>
</dbReference>
<dbReference type="Pfam" id="PF23643">
    <property type="entry name" value="TRAPPC13_C"/>
    <property type="match status" value="1"/>
</dbReference>
<dbReference type="AlphaFoldDB" id="A0AA36JRJ9"/>
<dbReference type="InterPro" id="IPR010378">
    <property type="entry name" value="TRAPPC13"/>
</dbReference>
<name>A0AA36JRJ9_9DINO</name>
<dbReference type="InterPro" id="IPR055428">
    <property type="entry name" value="TRAPPC13_C"/>
</dbReference>
<proteinExistence type="inferred from homology"/>
<sequence length="304" mass="33278">MVDNVGLKVEIDIGSSKFTLLNTVSSKASLPPGEFVDAIVEHGLSDAGTYALTCFVSYTCNGEGQFKRSYRFPALAPFAVSHRVVQLDRQLLVECLIENSLDGRIYLSSWHLDCAEGFQSELVTDIASDPVSGNSGPLLKQRGCFSLVFRVTPKDESADSATLRQREVIGNLSLAWQVPDGPRGCMDGHQIRVRALQVPNLDLQVVECPKSVTVEVPFELELEVTNRTKESLQPKMSFDLRLMGAVKLQGPCQRLLKLEPGQRCRLPIELVVTVPGLHGLQGLSLADPSVPRVDFGVLCDILAF</sequence>
<evidence type="ECO:0000256" key="1">
    <source>
        <dbReference type="ARBA" id="ARBA00010785"/>
    </source>
</evidence>
<comment type="similarity">
    <text evidence="1">Belongs to the TRAPPC13 family.</text>
</comment>
<evidence type="ECO:0000259" key="3">
    <source>
        <dbReference type="Pfam" id="PF23643"/>
    </source>
</evidence>
<dbReference type="PANTHER" id="PTHR13134:SF3">
    <property type="entry name" value="TRAFFICKING PROTEIN PARTICLE COMPLEX SUBUNIT 13"/>
    <property type="match status" value="1"/>
</dbReference>
<evidence type="ECO:0000313" key="4">
    <source>
        <dbReference type="EMBL" id="CAJ1410475.1"/>
    </source>
</evidence>
<feature type="domain" description="Trafficking protein particle complex subunit 13 N-terminal" evidence="2">
    <location>
        <begin position="2"/>
        <end position="73"/>
    </location>
</feature>
<dbReference type="Proteomes" id="UP001178507">
    <property type="component" value="Unassembled WGS sequence"/>
</dbReference>
<gene>
    <name evidence="4" type="ORF">EVOR1521_LOCUS31293</name>
</gene>
<dbReference type="PANTHER" id="PTHR13134">
    <property type="entry name" value="TRAFFICKING PROTEIN PARTICLE COMPLEX SUBUNIT 13"/>
    <property type="match status" value="1"/>
</dbReference>
<organism evidence="4 5">
    <name type="scientific">Effrenium voratum</name>
    <dbReference type="NCBI Taxonomy" id="2562239"/>
    <lineage>
        <taxon>Eukaryota</taxon>
        <taxon>Sar</taxon>
        <taxon>Alveolata</taxon>
        <taxon>Dinophyceae</taxon>
        <taxon>Suessiales</taxon>
        <taxon>Symbiodiniaceae</taxon>
        <taxon>Effrenium</taxon>
    </lineage>
</organism>